<reference evidence="2" key="1">
    <citation type="submission" date="2021-09" db="EMBL/GenBank/DDBJ databases">
        <authorList>
            <person name="Wu T."/>
            <person name="Guo S.Z."/>
        </authorList>
    </citation>
    <scope>NUCLEOTIDE SEQUENCE</scope>
    <source>
        <strain evidence="2">RSS-23</strain>
    </source>
</reference>
<keyword evidence="3" id="KW-1185">Reference proteome</keyword>
<evidence type="ECO:0008006" key="4">
    <source>
        <dbReference type="Google" id="ProtNLM"/>
    </source>
</evidence>
<gene>
    <name evidence="2" type="ORF">K7B09_11145</name>
</gene>
<name>A0ABS7TG71_9GAMM</name>
<sequence>MAAQSPALQVKNPQDEKCTHEPRTDPNDQRPRCAGMGSPQASDSHAYRITLENGESFTACDITRPFSGKVGRGMITLKYTPNDRKSGKVDWVFAGGGGMANTAYTYTLDGPEDKMTATYTAAAAVTGRGSGLTVQAKAVHQTFTDQWTRIDHCEATP</sequence>
<proteinExistence type="predicted"/>
<dbReference type="Proteomes" id="UP001430290">
    <property type="component" value="Unassembled WGS sequence"/>
</dbReference>
<organism evidence="2 3">
    <name type="scientific">Thermomonas beijingensis</name>
    <dbReference type="NCBI Taxonomy" id="2872701"/>
    <lineage>
        <taxon>Bacteria</taxon>
        <taxon>Pseudomonadati</taxon>
        <taxon>Pseudomonadota</taxon>
        <taxon>Gammaproteobacteria</taxon>
        <taxon>Lysobacterales</taxon>
        <taxon>Lysobacteraceae</taxon>
        <taxon>Thermomonas</taxon>
    </lineage>
</organism>
<dbReference type="EMBL" id="JAIQDJ010000008">
    <property type="protein sequence ID" value="MBZ4186875.1"/>
    <property type="molecule type" value="Genomic_DNA"/>
</dbReference>
<evidence type="ECO:0000256" key="1">
    <source>
        <dbReference type="SAM" id="MobiDB-lite"/>
    </source>
</evidence>
<evidence type="ECO:0000313" key="3">
    <source>
        <dbReference type="Proteomes" id="UP001430290"/>
    </source>
</evidence>
<evidence type="ECO:0000313" key="2">
    <source>
        <dbReference type="EMBL" id="MBZ4186875.1"/>
    </source>
</evidence>
<feature type="compositionally biased region" description="Basic and acidic residues" evidence="1">
    <location>
        <begin position="13"/>
        <end position="31"/>
    </location>
</feature>
<accession>A0ABS7TG71</accession>
<protein>
    <recommendedName>
        <fullName evidence="4">DUF3617 family protein</fullName>
    </recommendedName>
</protein>
<feature type="region of interest" description="Disordered" evidence="1">
    <location>
        <begin position="1"/>
        <end position="44"/>
    </location>
</feature>
<dbReference type="RefSeq" id="WP_223629554.1">
    <property type="nucleotide sequence ID" value="NZ_JAIQDJ010000008.1"/>
</dbReference>
<comment type="caution">
    <text evidence="2">The sequence shown here is derived from an EMBL/GenBank/DDBJ whole genome shotgun (WGS) entry which is preliminary data.</text>
</comment>